<reference evidence="1 2" key="1">
    <citation type="submission" date="2018-05" db="EMBL/GenBank/DDBJ databases">
        <title>Paenibacillus flagellatus sp. nov., isolated from selenium mineral soil.</title>
        <authorList>
            <person name="Dai X."/>
        </authorList>
    </citation>
    <scope>NUCLEOTIDE SEQUENCE [LARGE SCALE GENOMIC DNA]</scope>
    <source>
        <strain evidence="1 2">DXL2</strain>
    </source>
</reference>
<keyword evidence="2" id="KW-1185">Reference proteome</keyword>
<dbReference type="AlphaFoldDB" id="A0A2V5K672"/>
<dbReference type="OrthoDB" id="9778719at2"/>
<accession>A0A2V5K672</accession>
<dbReference type="SUPFAM" id="SSF102588">
    <property type="entry name" value="LmbE-like"/>
    <property type="match status" value="1"/>
</dbReference>
<dbReference type="PANTHER" id="PTHR12993">
    <property type="entry name" value="N-ACETYLGLUCOSAMINYL-PHOSPHATIDYLINOSITOL DE-N-ACETYLASE-RELATED"/>
    <property type="match status" value="1"/>
</dbReference>
<comment type="caution">
    <text evidence="1">The sequence shown here is derived from an EMBL/GenBank/DDBJ whole genome shotgun (WGS) entry which is preliminary data.</text>
</comment>
<dbReference type="EMBL" id="QJVJ01000004">
    <property type="protein sequence ID" value="PYI54889.1"/>
    <property type="molecule type" value="Genomic_DNA"/>
</dbReference>
<dbReference type="NCBIfam" id="TIGR04001">
    <property type="entry name" value="thiol_BshB1"/>
    <property type="match status" value="1"/>
</dbReference>
<proteinExistence type="predicted"/>
<dbReference type="Gene3D" id="3.40.50.10320">
    <property type="entry name" value="LmbE-like"/>
    <property type="match status" value="1"/>
</dbReference>
<evidence type="ECO:0000313" key="2">
    <source>
        <dbReference type="Proteomes" id="UP000247476"/>
    </source>
</evidence>
<dbReference type="PANTHER" id="PTHR12993:SF30">
    <property type="entry name" value="N-ACETYL-ALPHA-D-GLUCOSAMINYL L-MALATE DEACETYLASE 1"/>
    <property type="match status" value="1"/>
</dbReference>
<dbReference type="GO" id="GO:0016811">
    <property type="term" value="F:hydrolase activity, acting on carbon-nitrogen (but not peptide) bonds, in linear amides"/>
    <property type="evidence" value="ECO:0007669"/>
    <property type="project" value="TreeGrafter"/>
</dbReference>
<dbReference type="GO" id="GO:0071793">
    <property type="term" value="P:bacillithiol biosynthetic process"/>
    <property type="evidence" value="ECO:0007669"/>
    <property type="project" value="InterPro"/>
</dbReference>
<protein>
    <submittedName>
        <fullName evidence="1">Bacillithiol biosynthesis deacetylase BshB1</fullName>
    </submittedName>
</protein>
<dbReference type="RefSeq" id="WP_110839883.1">
    <property type="nucleotide sequence ID" value="NZ_QJVJ01000004.1"/>
</dbReference>
<dbReference type="Proteomes" id="UP000247476">
    <property type="component" value="Unassembled WGS sequence"/>
</dbReference>
<sequence>MTDNLDILIFGAHPDDAEIGMGGTIAKHTAAGVRVGICDLTRAEMSSNGTVETRSAEADEASRLLGLAVRTNLGLPDRGLYMTKEHVDAVTLAIRKHRPRIVFAPYWQDRHPDHVACSHLVQEAAFNAKLRRYLPDTEPVAVEQLFFYFINDVYEPDVLVDVTESYALKTASLEAYQSQFNPASGGNGYVATPLNQGYLERVEARDRLLGQKRAVGYAEGFVSKLPIVVNLFS</sequence>
<dbReference type="Pfam" id="PF02585">
    <property type="entry name" value="PIG-L"/>
    <property type="match status" value="1"/>
</dbReference>
<dbReference type="InterPro" id="IPR023842">
    <property type="entry name" value="Bacillithiol_biosynth_BshB1"/>
</dbReference>
<organism evidence="1 2">
    <name type="scientific">Paenibacillus flagellatus</name>
    <dbReference type="NCBI Taxonomy" id="2211139"/>
    <lineage>
        <taxon>Bacteria</taxon>
        <taxon>Bacillati</taxon>
        <taxon>Bacillota</taxon>
        <taxon>Bacilli</taxon>
        <taxon>Bacillales</taxon>
        <taxon>Paenibacillaceae</taxon>
        <taxon>Paenibacillus</taxon>
    </lineage>
</organism>
<dbReference type="InterPro" id="IPR024078">
    <property type="entry name" value="LmbE-like_dom_sf"/>
</dbReference>
<evidence type="ECO:0000313" key="1">
    <source>
        <dbReference type="EMBL" id="PYI54889.1"/>
    </source>
</evidence>
<gene>
    <name evidence="1" type="primary">bshB1</name>
    <name evidence="1" type="ORF">DLM86_10080</name>
</gene>
<name>A0A2V5K672_9BACL</name>
<dbReference type="GO" id="GO:0019213">
    <property type="term" value="F:deacetylase activity"/>
    <property type="evidence" value="ECO:0007669"/>
    <property type="project" value="InterPro"/>
</dbReference>
<dbReference type="InterPro" id="IPR003737">
    <property type="entry name" value="GlcNAc_PI_deacetylase-related"/>
</dbReference>